<dbReference type="SUPFAM" id="SSF46565">
    <property type="entry name" value="Chaperone J-domain"/>
    <property type="match status" value="1"/>
</dbReference>
<dbReference type="PANTHER" id="PTHR45098">
    <property type="entry name" value="DNAJ DOMAIN CONTAINING PROTEIN, EXPRESSED"/>
    <property type="match status" value="1"/>
</dbReference>
<feature type="domain" description="J" evidence="1">
    <location>
        <begin position="11"/>
        <end position="80"/>
    </location>
</feature>
<gene>
    <name evidence="2" type="ORF">M0R45_015299</name>
</gene>
<dbReference type="InterPro" id="IPR001623">
    <property type="entry name" value="DnaJ_domain"/>
</dbReference>
<evidence type="ECO:0000313" key="2">
    <source>
        <dbReference type="EMBL" id="KAK9938570.1"/>
    </source>
</evidence>
<organism evidence="2 3">
    <name type="scientific">Rubus argutus</name>
    <name type="common">Southern blackberry</name>
    <dbReference type="NCBI Taxonomy" id="59490"/>
    <lineage>
        <taxon>Eukaryota</taxon>
        <taxon>Viridiplantae</taxon>
        <taxon>Streptophyta</taxon>
        <taxon>Embryophyta</taxon>
        <taxon>Tracheophyta</taxon>
        <taxon>Spermatophyta</taxon>
        <taxon>Magnoliopsida</taxon>
        <taxon>eudicotyledons</taxon>
        <taxon>Gunneridae</taxon>
        <taxon>Pentapetalae</taxon>
        <taxon>rosids</taxon>
        <taxon>fabids</taxon>
        <taxon>Rosales</taxon>
        <taxon>Rosaceae</taxon>
        <taxon>Rosoideae</taxon>
        <taxon>Rosoideae incertae sedis</taxon>
        <taxon>Rubus</taxon>
    </lineage>
</organism>
<dbReference type="Pfam" id="PF00226">
    <property type="entry name" value="DnaJ"/>
    <property type="match status" value="1"/>
</dbReference>
<dbReference type="EMBL" id="JBEDUW010000003">
    <property type="protein sequence ID" value="KAK9938570.1"/>
    <property type="molecule type" value="Genomic_DNA"/>
</dbReference>
<dbReference type="Proteomes" id="UP001457282">
    <property type="component" value="Unassembled WGS sequence"/>
</dbReference>
<sequence>MEKKTKKVLYDHYSLLGLSSGEEGTKLDEIAIRKAYRAKALQLHPNKSPNDPDANAEFQGSNLLMRHSWIHKPASSLTLF</sequence>
<name>A0AAW1XP90_RUBAR</name>
<protein>
    <recommendedName>
        <fullName evidence="1">J domain-containing protein</fullName>
    </recommendedName>
</protein>
<reference evidence="2 3" key="1">
    <citation type="journal article" date="2023" name="G3 (Bethesda)">
        <title>A chromosome-length genome assembly and annotation of blackberry (Rubus argutus, cv. 'Hillquist').</title>
        <authorList>
            <person name="Bruna T."/>
            <person name="Aryal R."/>
            <person name="Dudchenko O."/>
            <person name="Sargent D.J."/>
            <person name="Mead D."/>
            <person name="Buti M."/>
            <person name="Cavallini A."/>
            <person name="Hytonen T."/>
            <person name="Andres J."/>
            <person name="Pham M."/>
            <person name="Weisz D."/>
            <person name="Mascagni F."/>
            <person name="Usai G."/>
            <person name="Natali L."/>
            <person name="Bassil N."/>
            <person name="Fernandez G.E."/>
            <person name="Lomsadze A."/>
            <person name="Armour M."/>
            <person name="Olukolu B."/>
            <person name="Poorten T."/>
            <person name="Britton C."/>
            <person name="Davik J."/>
            <person name="Ashrafi H."/>
            <person name="Aiden E.L."/>
            <person name="Borodovsky M."/>
            <person name="Worthington M."/>
        </authorList>
    </citation>
    <scope>NUCLEOTIDE SEQUENCE [LARGE SCALE GENOMIC DNA]</scope>
    <source>
        <strain evidence="2">PI 553951</strain>
    </source>
</reference>
<comment type="caution">
    <text evidence="2">The sequence shown here is derived from an EMBL/GenBank/DDBJ whole genome shotgun (WGS) entry which is preliminary data.</text>
</comment>
<dbReference type="CDD" id="cd06257">
    <property type="entry name" value="DnaJ"/>
    <property type="match status" value="1"/>
</dbReference>
<dbReference type="PANTHER" id="PTHR45098:SF1">
    <property type="entry name" value="DNAJ DOMAIN CONTAINING PROTEIN, EXPRESSED"/>
    <property type="match status" value="1"/>
</dbReference>
<evidence type="ECO:0000313" key="3">
    <source>
        <dbReference type="Proteomes" id="UP001457282"/>
    </source>
</evidence>
<dbReference type="AlphaFoldDB" id="A0AAW1XP90"/>
<dbReference type="SMART" id="SM00271">
    <property type="entry name" value="DnaJ"/>
    <property type="match status" value="1"/>
</dbReference>
<dbReference type="Gene3D" id="1.10.287.110">
    <property type="entry name" value="DnaJ domain"/>
    <property type="match status" value="1"/>
</dbReference>
<proteinExistence type="predicted"/>
<evidence type="ECO:0000259" key="1">
    <source>
        <dbReference type="PROSITE" id="PS50076"/>
    </source>
</evidence>
<accession>A0AAW1XP90</accession>
<keyword evidence="3" id="KW-1185">Reference proteome</keyword>
<dbReference type="InterPro" id="IPR036869">
    <property type="entry name" value="J_dom_sf"/>
</dbReference>
<dbReference type="PROSITE" id="PS50076">
    <property type="entry name" value="DNAJ_2"/>
    <property type="match status" value="1"/>
</dbReference>